<dbReference type="Proteomes" id="UP000182658">
    <property type="component" value="Unassembled WGS sequence"/>
</dbReference>
<keyword evidence="2" id="KW-0472">Membrane</keyword>
<feature type="compositionally biased region" description="Basic and acidic residues" evidence="1">
    <location>
        <begin position="101"/>
        <end position="116"/>
    </location>
</feature>
<feature type="compositionally biased region" description="Polar residues" evidence="1">
    <location>
        <begin position="34"/>
        <end position="49"/>
    </location>
</feature>
<feature type="transmembrane region" description="Helical" evidence="2">
    <location>
        <begin position="325"/>
        <end position="347"/>
    </location>
</feature>
<dbReference type="InParanoid" id="A0A1J7I4G1"/>
<feature type="compositionally biased region" description="Polar residues" evidence="1">
    <location>
        <begin position="72"/>
        <end position="89"/>
    </location>
</feature>
<evidence type="ECO:0000256" key="1">
    <source>
        <dbReference type="SAM" id="MobiDB-lite"/>
    </source>
</evidence>
<proteinExistence type="predicted"/>
<feature type="compositionally biased region" description="Basic and acidic residues" evidence="1">
    <location>
        <begin position="251"/>
        <end position="270"/>
    </location>
</feature>
<feature type="region of interest" description="Disordered" evidence="1">
    <location>
        <begin position="34"/>
        <end position="126"/>
    </location>
</feature>
<organism evidence="3 4">
    <name type="scientific">Coniochaeta ligniaria NRRL 30616</name>
    <dbReference type="NCBI Taxonomy" id="1408157"/>
    <lineage>
        <taxon>Eukaryota</taxon>
        <taxon>Fungi</taxon>
        <taxon>Dikarya</taxon>
        <taxon>Ascomycota</taxon>
        <taxon>Pezizomycotina</taxon>
        <taxon>Sordariomycetes</taxon>
        <taxon>Sordariomycetidae</taxon>
        <taxon>Coniochaetales</taxon>
        <taxon>Coniochaetaceae</taxon>
        <taxon>Coniochaeta</taxon>
    </lineage>
</organism>
<reference evidence="3 4" key="1">
    <citation type="submission" date="2016-10" db="EMBL/GenBank/DDBJ databases">
        <title>Draft genome sequence of Coniochaeta ligniaria NRRL30616, a lignocellulolytic fungus for bioabatement of inhibitors in plant biomass hydrolysates.</title>
        <authorList>
            <consortium name="DOE Joint Genome Institute"/>
            <person name="Jimenez D.J."/>
            <person name="Hector R.E."/>
            <person name="Riley R."/>
            <person name="Sun H."/>
            <person name="Grigoriev I.V."/>
            <person name="Van Elsas J.D."/>
            <person name="Nichols N.N."/>
        </authorList>
    </citation>
    <scope>NUCLEOTIDE SEQUENCE [LARGE SCALE GENOMIC DNA]</scope>
    <source>
        <strain evidence="3 4">NRRL 30616</strain>
    </source>
</reference>
<protein>
    <submittedName>
        <fullName evidence="3">Uncharacterized protein</fullName>
    </submittedName>
</protein>
<feature type="compositionally biased region" description="Basic and acidic residues" evidence="1">
    <location>
        <begin position="50"/>
        <end position="71"/>
    </location>
</feature>
<dbReference type="EMBL" id="KV875127">
    <property type="protein sequence ID" value="OIW22259.1"/>
    <property type="molecule type" value="Genomic_DNA"/>
</dbReference>
<feature type="region of interest" description="Disordered" evidence="1">
    <location>
        <begin position="600"/>
        <end position="626"/>
    </location>
</feature>
<name>A0A1J7I4G1_9PEZI</name>
<gene>
    <name evidence="3" type="ORF">CONLIGDRAFT_699801</name>
</gene>
<feature type="region of interest" description="Disordered" evidence="1">
    <location>
        <begin position="167"/>
        <end position="287"/>
    </location>
</feature>
<evidence type="ECO:0000313" key="4">
    <source>
        <dbReference type="Proteomes" id="UP000182658"/>
    </source>
</evidence>
<keyword evidence="2" id="KW-0812">Transmembrane</keyword>
<keyword evidence="4" id="KW-1185">Reference proteome</keyword>
<evidence type="ECO:0000313" key="3">
    <source>
        <dbReference type="EMBL" id="OIW22259.1"/>
    </source>
</evidence>
<feature type="compositionally biased region" description="Basic and acidic residues" evidence="1">
    <location>
        <begin position="602"/>
        <end position="626"/>
    </location>
</feature>
<evidence type="ECO:0000256" key="2">
    <source>
        <dbReference type="SAM" id="Phobius"/>
    </source>
</evidence>
<dbReference type="AlphaFoldDB" id="A0A1J7I4G1"/>
<sequence length="669" mass="72445">MPRESASTVKWLPPGYYWQLTNSLCCLPSPCNETPSALHPATSNAFSSAETRRVGADMPSDRHDDDAHETRSVGSSSSSYLTAENSSEVFQRMFAKKHKRTAEARPRDRTPQEKPGTRQTKRKPQDRALLDAQGTEQAVQHQIAAMAPPTLPDKHIRDVGEAYAVTPRQPVLGVMQRRDESPAQQRSKKDQPSENRRQHNSAESTHSKKTLETEGQLATSSIPATEITKTKRAANPPSETTPPTQPVRDPVTLHDRRLPQHRPDPLHDQALRTPAQPPEPQRPTAPASSSYITLALSFSNDVIRGTLSLFSSFLSQAFILPLVKYALIVCLTFCLLAALVAALTHLLCAFPGMSYVCTVLATATRGTTALHRLLPPSAPGEGDAHPPCEPLTWSPPQGAAGYTFDPPAPSAVLERDKTAIQLAVDELKLVRGGESGRESGRGGAWSQTTALSLVAAAHENVSAYHALMAEFEADEAARVAWLGQLLMNVSALDRQIVAGLAAAAHPDPRGMPSFWPVAVTVPTWLSRLASLLRSFYLPDPAVAAAEQLASLRAGINDTLAMRREQLVRTQALVAGLARTQTAVCQMGALFEEAAGRAGRAAARGDADGGGGDLDRRRRERERGRSARDGGRLVDVLCLTFRSVGRRLPEWMGKMKEVSAVLCDSSSRDC</sequence>
<keyword evidence="2" id="KW-1133">Transmembrane helix</keyword>
<feature type="compositionally biased region" description="Basic and acidic residues" evidence="1">
    <location>
        <begin position="176"/>
        <end position="197"/>
    </location>
</feature>
<accession>A0A1J7I4G1</accession>